<keyword evidence="10" id="KW-1185">Reference proteome</keyword>
<keyword evidence="6" id="KW-0802">TPR repeat</keyword>
<sequence>MQRPSFLDQEPPPGYIPGIGRGATGFSTRGDQAKKVRTPRRLRPEENGFQVANHGNGTTDESLSKEDEEADEIFGAIEARLSTRRKINHSTGENLDNQIPKQFADLKRSLATVSEEEWLNLPDAGDLTRKNKRERLQDQLNRKEYAAPDTLINRGVNFTKLTEERERLLGRQLDNSLLEAANASGSDVANYLDELENSTANNLVNADEAEETKRMRMVLTSYRKADPMRAEGWIASARLEEKACKFQKAKSILEEACGICPKNDEIWLERVRLNSSDIVLCRALVADGLRFNPKSLPLWTKAIDLENESFNKRRVVMKALHELPTSEKLWKQIVNLENDALERQRILGRAVELLPTSFELWKELIQQQDYTDAKKSLNNARKHISADYRLWILAVQVEERGNEEVSSEQLEKILVNGISQLQKNHSDPGLVEWLSQAQSLDADGIFPKTAVAIAHAALSMEDLGQSSVMKSIDELKPSFIKVTAYRVLINKNPGNHSFWRSLRTTCLQLGKQDLLYEVYEAILFHQADDYKTLKQNPILSLIYSKEVWKYGKDDSKALQILERSINVVPNYLDFWIAKLKVLSFSSRFEEAKETFHCAFQSLSTTKVSHLERLYLKYVSFLRFQNQYQEAINFLEQECLEKYPKCHKFYIQKGQIYQDMNQLSKMRETYSIATKKLPQCPILWIVLARADETVFKNVPKARSELDIALLNNPNDETLYLAKIELECRQGFHDQARLLVLQALQKFPQNAEIWAANIRLIPSKKASTKKTTFQDALRNTKNSCQVLNEIGLSFFRDSQYSTAIKWFERATNSNPKFGDPWVWLATCYNKINNDVTPIYKQVEEHEPIYGPLWISITKDMRYQYKKPSAVLKLLLQSQN</sequence>
<dbReference type="PANTHER" id="PTHR11246:SF1">
    <property type="entry name" value="PRE-MRNA-PROCESSING FACTOR 6"/>
    <property type="match status" value="1"/>
</dbReference>
<dbReference type="InterPro" id="IPR010491">
    <property type="entry name" value="PRP1_N"/>
</dbReference>
<feature type="repeat" description="TPR" evidence="6">
    <location>
        <begin position="782"/>
        <end position="815"/>
    </location>
</feature>
<keyword evidence="2" id="KW-0507">mRNA processing</keyword>
<evidence type="ECO:0000256" key="1">
    <source>
        <dbReference type="ARBA" id="ARBA00004123"/>
    </source>
</evidence>
<dbReference type="SUPFAM" id="SSF48452">
    <property type="entry name" value="TPR-like"/>
    <property type="match status" value="2"/>
</dbReference>
<dbReference type="PANTHER" id="PTHR11246">
    <property type="entry name" value="PRE-MRNA SPLICING FACTOR"/>
    <property type="match status" value="1"/>
</dbReference>
<dbReference type="InterPro" id="IPR011990">
    <property type="entry name" value="TPR-like_helical_dom_sf"/>
</dbReference>
<keyword evidence="4" id="KW-0508">mRNA splicing</keyword>
<evidence type="ECO:0000256" key="4">
    <source>
        <dbReference type="ARBA" id="ARBA00023187"/>
    </source>
</evidence>
<dbReference type="Pfam" id="PF06424">
    <property type="entry name" value="PRP1_N"/>
    <property type="match status" value="1"/>
</dbReference>
<evidence type="ECO:0000256" key="7">
    <source>
        <dbReference type="SAM" id="MobiDB-lite"/>
    </source>
</evidence>
<feature type="region of interest" description="Disordered" evidence="7">
    <location>
        <begin position="1"/>
        <end position="67"/>
    </location>
</feature>
<dbReference type="InterPro" id="IPR045075">
    <property type="entry name" value="Syf1-like"/>
</dbReference>
<feature type="domain" description="PRP1 splicing factor N-terminal" evidence="8">
    <location>
        <begin position="11"/>
        <end position="130"/>
    </location>
</feature>
<evidence type="ECO:0000259" key="8">
    <source>
        <dbReference type="Pfam" id="PF06424"/>
    </source>
</evidence>
<dbReference type="SMART" id="SM00386">
    <property type="entry name" value="HAT"/>
    <property type="match status" value="8"/>
</dbReference>
<evidence type="ECO:0000256" key="5">
    <source>
        <dbReference type="ARBA" id="ARBA00023242"/>
    </source>
</evidence>
<organism evidence="9 10">
    <name type="scientific">Torulaspora globosa</name>
    <dbReference type="NCBI Taxonomy" id="48254"/>
    <lineage>
        <taxon>Eukaryota</taxon>
        <taxon>Fungi</taxon>
        <taxon>Dikarya</taxon>
        <taxon>Ascomycota</taxon>
        <taxon>Saccharomycotina</taxon>
        <taxon>Saccharomycetes</taxon>
        <taxon>Saccharomycetales</taxon>
        <taxon>Saccharomycetaceae</taxon>
        <taxon>Torulaspora</taxon>
    </lineage>
</organism>
<gene>
    <name evidence="9" type="ORF">HG537_0D04240</name>
</gene>
<dbReference type="GO" id="GO:0046540">
    <property type="term" value="C:U4/U6 x U5 tri-snRNP complex"/>
    <property type="evidence" value="ECO:0007669"/>
    <property type="project" value="TreeGrafter"/>
</dbReference>
<proteinExistence type="predicted"/>
<evidence type="ECO:0000256" key="2">
    <source>
        <dbReference type="ARBA" id="ARBA00022664"/>
    </source>
</evidence>
<reference evidence="9 10" key="1">
    <citation type="submission" date="2020-06" db="EMBL/GenBank/DDBJ databases">
        <title>The yeast mating-type switching endonuclease HO is a domesticated member of an unorthodox homing genetic element family.</title>
        <authorList>
            <person name="Coughlan A.Y."/>
            <person name="Lombardi L."/>
            <person name="Braun-Galleani S."/>
            <person name="Martos A.R."/>
            <person name="Galeote V."/>
            <person name="Bigey F."/>
            <person name="Dequin S."/>
            <person name="Byrne K.P."/>
            <person name="Wolfe K.H."/>
        </authorList>
    </citation>
    <scope>NUCLEOTIDE SEQUENCE [LARGE SCALE GENOMIC DNA]</scope>
    <source>
        <strain evidence="9 10">CBS2947</strain>
    </source>
</reference>
<keyword evidence="3" id="KW-0677">Repeat</keyword>
<evidence type="ECO:0000313" key="10">
    <source>
        <dbReference type="Proteomes" id="UP000510647"/>
    </source>
</evidence>
<dbReference type="InterPro" id="IPR003107">
    <property type="entry name" value="HAT"/>
</dbReference>
<accession>A0A7H9HT71</accession>
<dbReference type="SMART" id="SM00028">
    <property type="entry name" value="TPR"/>
    <property type="match status" value="3"/>
</dbReference>
<dbReference type="OrthoDB" id="440128at2759"/>
<dbReference type="GO" id="GO:0071013">
    <property type="term" value="C:catalytic step 2 spliceosome"/>
    <property type="evidence" value="ECO:0007669"/>
    <property type="project" value="TreeGrafter"/>
</dbReference>
<name>A0A7H9HT71_9SACH</name>
<dbReference type="EMBL" id="CP059270">
    <property type="protein sequence ID" value="QLQ80423.1"/>
    <property type="molecule type" value="Genomic_DNA"/>
</dbReference>
<dbReference type="PROSITE" id="PS50005">
    <property type="entry name" value="TPR"/>
    <property type="match status" value="1"/>
</dbReference>
<keyword evidence="5" id="KW-0539">Nucleus</keyword>
<evidence type="ECO:0000256" key="6">
    <source>
        <dbReference type="PROSITE-ProRule" id="PRU00339"/>
    </source>
</evidence>
<protein>
    <recommendedName>
        <fullName evidence="8">PRP1 splicing factor N-terminal domain-containing protein</fullName>
    </recommendedName>
</protein>
<dbReference type="Gene3D" id="1.25.40.10">
    <property type="entry name" value="Tetratricopeptide repeat domain"/>
    <property type="match status" value="3"/>
</dbReference>
<comment type="subcellular location">
    <subcellularLocation>
        <location evidence="1">Nucleus</location>
    </subcellularLocation>
</comment>
<dbReference type="Proteomes" id="UP000510647">
    <property type="component" value="Chromosome 4"/>
</dbReference>
<dbReference type="GO" id="GO:0000244">
    <property type="term" value="P:spliceosomal tri-snRNP complex assembly"/>
    <property type="evidence" value="ECO:0007669"/>
    <property type="project" value="TreeGrafter"/>
</dbReference>
<dbReference type="AlphaFoldDB" id="A0A7H9HT71"/>
<dbReference type="InterPro" id="IPR019734">
    <property type="entry name" value="TPR_rpt"/>
</dbReference>
<evidence type="ECO:0000256" key="3">
    <source>
        <dbReference type="ARBA" id="ARBA00022737"/>
    </source>
</evidence>
<evidence type="ECO:0000313" key="9">
    <source>
        <dbReference type="EMBL" id="QLQ80423.1"/>
    </source>
</evidence>